<evidence type="ECO:0000256" key="1">
    <source>
        <dbReference type="ARBA" id="ARBA00004567"/>
    </source>
</evidence>
<comment type="caution">
    <text evidence="11">The sequence shown here is derived from an EMBL/GenBank/DDBJ whole genome shotgun (WGS) entry which is preliminary data.</text>
</comment>
<comment type="function">
    <text evidence="9">Functions as a component of the nuclear pore complex (NPC).</text>
</comment>
<keyword evidence="4 9" id="KW-0509">mRNA transport</keyword>
<dbReference type="GO" id="GO:0006406">
    <property type="term" value="P:mRNA export from nucleus"/>
    <property type="evidence" value="ECO:0007669"/>
    <property type="project" value="TreeGrafter"/>
</dbReference>
<evidence type="ECO:0000313" key="11">
    <source>
        <dbReference type="EMBL" id="KAJ1975213.1"/>
    </source>
</evidence>
<dbReference type="AlphaFoldDB" id="A0A9W8E789"/>
<evidence type="ECO:0000256" key="6">
    <source>
        <dbReference type="ARBA" id="ARBA00023010"/>
    </source>
</evidence>
<keyword evidence="9" id="KW-0472">Membrane</keyword>
<keyword evidence="7 9" id="KW-0906">Nuclear pore complex</keyword>
<keyword evidence="6 9" id="KW-0811">Translocation</keyword>
<dbReference type="Proteomes" id="UP001151582">
    <property type="component" value="Unassembled WGS sequence"/>
</dbReference>
<dbReference type="GO" id="GO:0031965">
    <property type="term" value="C:nuclear membrane"/>
    <property type="evidence" value="ECO:0007669"/>
    <property type="project" value="UniProtKB-UniRule"/>
</dbReference>
<accession>A0A9W8E789</accession>
<dbReference type="EMBL" id="JANBQB010000554">
    <property type="protein sequence ID" value="KAJ1975213.1"/>
    <property type="molecule type" value="Genomic_DNA"/>
</dbReference>
<reference evidence="11" key="1">
    <citation type="submission" date="2022-07" db="EMBL/GenBank/DDBJ databases">
        <title>Phylogenomic reconstructions and comparative analyses of Kickxellomycotina fungi.</title>
        <authorList>
            <person name="Reynolds N.K."/>
            <person name="Stajich J.E."/>
            <person name="Barry K."/>
            <person name="Grigoriev I.V."/>
            <person name="Crous P."/>
            <person name="Smith M.E."/>
        </authorList>
    </citation>
    <scope>NUCLEOTIDE SEQUENCE</scope>
    <source>
        <strain evidence="11">RSA 567</strain>
    </source>
</reference>
<dbReference type="GO" id="GO:0031080">
    <property type="term" value="C:nuclear pore outer ring"/>
    <property type="evidence" value="ECO:0007669"/>
    <property type="project" value="TreeGrafter"/>
</dbReference>
<dbReference type="GO" id="GO:0006606">
    <property type="term" value="P:protein import into nucleus"/>
    <property type="evidence" value="ECO:0007669"/>
    <property type="project" value="TreeGrafter"/>
</dbReference>
<feature type="signal peptide" evidence="10">
    <location>
        <begin position="1"/>
        <end position="18"/>
    </location>
</feature>
<proteinExistence type="inferred from homology"/>
<keyword evidence="10" id="KW-0732">Signal</keyword>
<dbReference type="PANTHER" id="PTHR13373">
    <property type="entry name" value="FROUNT PROTEIN-RELATED"/>
    <property type="match status" value="1"/>
</dbReference>
<dbReference type="InterPro" id="IPR011502">
    <property type="entry name" value="Nucleoporin_Nup85"/>
</dbReference>
<name>A0A9W8E789_9FUNG</name>
<gene>
    <name evidence="11" type="primary">NUP85</name>
    <name evidence="11" type="ORF">H4R34_004418</name>
</gene>
<keyword evidence="5 9" id="KW-0653">Protein transport</keyword>
<evidence type="ECO:0000256" key="10">
    <source>
        <dbReference type="SAM" id="SignalP"/>
    </source>
</evidence>
<organism evidence="11 12">
    <name type="scientific">Dimargaris verticillata</name>
    <dbReference type="NCBI Taxonomy" id="2761393"/>
    <lineage>
        <taxon>Eukaryota</taxon>
        <taxon>Fungi</taxon>
        <taxon>Fungi incertae sedis</taxon>
        <taxon>Zoopagomycota</taxon>
        <taxon>Kickxellomycotina</taxon>
        <taxon>Dimargaritomycetes</taxon>
        <taxon>Dimargaritales</taxon>
        <taxon>Dimargaritaceae</taxon>
        <taxon>Dimargaris</taxon>
    </lineage>
</organism>
<keyword evidence="8 9" id="KW-0539">Nucleus</keyword>
<evidence type="ECO:0000256" key="3">
    <source>
        <dbReference type="ARBA" id="ARBA00022448"/>
    </source>
</evidence>
<comment type="subunit">
    <text evidence="9">Component of the nuclear pore complex (NPC).</text>
</comment>
<keyword evidence="12" id="KW-1185">Reference proteome</keyword>
<evidence type="ECO:0000256" key="5">
    <source>
        <dbReference type="ARBA" id="ARBA00022927"/>
    </source>
</evidence>
<evidence type="ECO:0000256" key="7">
    <source>
        <dbReference type="ARBA" id="ARBA00023132"/>
    </source>
</evidence>
<evidence type="ECO:0000256" key="2">
    <source>
        <dbReference type="ARBA" id="ARBA00005573"/>
    </source>
</evidence>
<dbReference type="PANTHER" id="PTHR13373:SF21">
    <property type="entry name" value="NUCLEAR PORE COMPLEX PROTEIN NUP85"/>
    <property type="match status" value="1"/>
</dbReference>
<keyword evidence="3 9" id="KW-0813">Transport</keyword>
<feature type="chain" id="PRO_5040941680" description="Nuclear pore complex protein Nup85" evidence="10">
    <location>
        <begin position="19"/>
        <end position="554"/>
    </location>
</feature>
<evidence type="ECO:0000256" key="9">
    <source>
        <dbReference type="RuleBase" id="RU365073"/>
    </source>
</evidence>
<dbReference type="Pfam" id="PF07575">
    <property type="entry name" value="Nucleopor_Nup85"/>
    <property type="match status" value="1"/>
</dbReference>
<dbReference type="GO" id="GO:0017056">
    <property type="term" value="F:structural constituent of nuclear pore"/>
    <property type="evidence" value="ECO:0007669"/>
    <property type="project" value="TreeGrafter"/>
</dbReference>
<dbReference type="GO" id="GO:0045893">
    <property type="term" value="P:positive regulation of DNA-templated transcription"/>
    <property type="evidence" value="ECO:0007669"/>
    <property type="project" value="TreeGrafter"/>
</dbReference>
<comment type="similarity">
    <text evidence="2 9">Belongs to the nucleoporin Nup85 family.</text>
</comment>
<sequence>MGIVWHMFELVFINTLDGGPFVDDYMEWLNLNYPAPSTEEGEEIGLSIDPTAHDSYWPYIITCVLRGHWTVAERLLKPLVAKMTSQEDKLAVSAAIDLLYTVPRLNQYQDGSYQHRAQPQPYPSVAHFMADWQAWKQKCEEWSVQTFASPLLTQLTELFAILAGDFATINSHAHNWQEALGGILLFGNPIADVRDAASFLVDCEGLHGDHNGSLEDTDDTAPARRSHVEQVVLAFFQYDLGSAIRYCSYIDLWLATHLVDCLDKLGHLHEIYENLQTDMREYLVLAYGEMLMAHPSFWQVGAQYLASAPAKGLSLMEEYLTRLPLTSERKAGKVLGLLKRYGLIHAYRQVCRCLARQYLDRRAYGSAISYYIEAGEPRRVGHIVDLLLQDYIHTGELTYQSIIDNLGVEVNYSDKLQFLSQYRDFHEMYKQKDFVQAGKLLVRLLTSNMAPKAFWHILLVDAIPLLEGDLLVFDVHETHELMRCLEEITSSHMRQTYLTTFSPLWFKIAANASNSTPNDTAVSEDAALTVTANQQLDVIRMALVRNLARATLFQ</sequence>
<evidence type="ECO:0000256" key="8">
    <source>
        <dbReference type="ARBA" id="ARBA00023242"/>
    </source>
</evidence>
<dbReference type="OrthoDB" id="17644at2759"/>
<evidence type="ECO:0000313" key="12">
    <source>
        <dbReference type="Proteomes" id="UP001151582"/>
    </source>
</evidence>
<comment type="subcellular location">
    <subcellularLocation>
        <location evidence="1 9">Nucleus</location>
        <location evidence="1 9">Nuclear pore complex</location>
    </subcellularLocation>
</comment>
<protein>
    <recommendedName>
        <fullName evidence="9">Nuclear pore complex protein Nup85</fullName>
    </recommendedName>
</protein>
<evidence type="ECO:0000256" key="4">
    <source>
        <dbReference type="ARBA" id="ARBA00022816"/>
    </source>
</evidence>